<organism evidence="1 2">
    <name type="scientific">Zea mays</name>
    <name type="common">Maize</name>
    <dbReference type="NCBI Taxonomy" id="4577"/>
    <lineage>
        <taxon>Eukaryota</taxon>
        <taxon>Viridiplantae</taxon>
        <taxon>Streptophyta</taxon>
        <taxon>Embryophyta</taxon>
        <taxon>Tracheophyta</taxon>
        <taxon>Spermatophyta</taxon>
        <taxon>Magnoliopsida</taxon>
        <taxon>Liliopsida</taxon>
        <taxon>Poales</taxon>
        <taxon>Poaceae</taxon>
        <taxon>PACMAD clade</taxon>
        <taxon>Panicoideae</taxon>
        <taxon>Andropogonodae</taxon>
        <taxon>Andropogoneae</taxon>
        <taxon>Tripsacinae</taxon>
        <taxon>Zea</taxon>
    </lineage>
</organism>
<evidence type="ECO:0000313" key="2">
    <source>
        <dbReference type="Proteomes" id="UP000007305"/>
    </source>
</evidence>
<dbReference type="AlphaFoldDB" id="A0A804Q9U7"/>
<keyword evidence="2" id="KW-1185">Reference proteome</keyword>
<proteinExistence type="predicted"/>
<reference evidence="1" key="3">
    <citation type="submission" date="2021-05" db="UniProtKB">
        <authorList>
            <consortium name="EnsemblPlants"/>
        </authorList>
    </citation>
    <scope>IDENTIFICATION</scope>
    <source>
        <strain evidence="1">cv. B73</strain>
    </source>
</reference>
<sequence length="98" mass="11150">MTWIPTSQEGLCNSSPYYWAIPIKRGLSPRAGVQFCILLHFRWPEGTNFLNSSLSSLSRTRSFRSPAQSFELMIQRELSRRMFSCRGVDASTGHVGHI</sequence>
<accession>A0A804Q9U7</accession>
<name>A0A804Q9U7_MAIZE</name>
<dbReference type="InParanoid" id="A0A804Q9U7"/>
<protein>
    <submittedName>
        <fullName evidence="1">Uncharacterized protein</fullName>
    </submittedName>
</protein>
<dbReference type="EnsemblPlants" id="Zm00001eb311410_T001">
    <property type="protein sequence ID" value="Zm00001eb311410_P001"/>
    <property type="gene ID" value="Zm00001eb311410"/>
</dbReference>
<dbReference type="Gramene" id="Zm00001eb311410_T001">
    <property type="protein sequence ID" value="Zm00001eb311410_P001"/>
    <property type="gene ID" value="Zm00001eb311410"/>
</dbReference>
<dbReference type="Proteomes" id="UP000007305">
    <property type="component" value="Chromosome 7"/>
</dbReference>
<evidence type="ECO:0000313" key="1">
    <source>
        <dbReference type="EnsemblPlants" id="Zm00001eb311410_P001"/>
    </source>
</evidence>
<reference evidence="1" key="2">
    <citation type="submission" date="2019-07" db="EMBL/GenBank/DDBJ databases">
        <authorList>
            <person name="Seetharam A."/>
            <person name="Woodhouse M."/>
            <person name="Cannon E."/>
        </authorList>
    </citation>
    <scope>NUCLEOTIDE SEQUENCE [LARGE SCALE GENOMIC DNA]</scope>
    <source>
        <strain evidence="1">cv. B73</strain>
    </source>
</reference>
<reference evidence="2" key="1">
    <citation type="submission" date="2015-12" db="EMBL/GenBank/DDBJ databases">
        <title>Update maize B73 reference genome by single molecule sequencing technologies.</title>
        <authorList>
            <consortium name="Maize Genome Sequencing Project"/>
            <person name="Ware D."/>
        </authorList>
    </citation>
    <scope>NUCLEOTIDE SEQUENCE [LARGE SCALE GENOMIC DNA]</scope>
    <source>
        <strain evidence="2">cv. B73</strain>
    </source>
</reference>